<dbReference type="HAMAP" id="MF_00117">
    <property type="entry name" value="HslO"/>
    <property type="match status" value="1"/>
</dbReference>
<evidence type="ECO:0000313" key="8">
    <source>
        <dbReference type="Proteomes" id="UP000325606"/>
    </source>
</evidence>
<dbReference type="PIRSF" id="PIRSF005261">
    <property type="entry name" value="Heat_shock_Hsp33"/>
    <property type="match status" value="1"/>
</dbReference>
<comment type="function">
    <text evidence="6">Redox regulated molecular chaperone. Protects both thermally unfolding and oxidatively damaged proteins from irreversible aggregation. Plays an important role in the bacterial defense system toward oxidative stress.</text>
</comment>
<dbReference type="InterPro" id="IPR016154">
    <property type="entry name" value="Heat_shock_Hsp33_C"/>
</dbReference>
<feature type="disulfide bond" description="Redox-active" evidence="6">
    <location>
        <begin position="226"/>
        <end position="228"/>
    </location>
</feature>
<dbReference type="InterPro" id="IPR000397">
    <property type="entry name" value="Heat_shock_Hsp33"/>
</dbReference>
<dbReference type="PANTHER" id="PTHR30111:SF1">
    <property type="entry name" value="33 KDA CHAPERONIN"/>
    <property type="match status" value="1"/>
</dbReference>
<keyword evidence="8" id="KW-1185">Reference proteome</keyword>
<dbReference type="CDD" id="cd00498">
    <property type="entry name" value="Hsp33"/>
    <property type="match status" value="1"/>
</dbReference>
<keyword evidence="4 6" id="KW-0143">Chaperone</keyword>
<organism evidence="7 8">
    <name type="scientific">Nitrincola iocasae</name>
    <dbReference type="NCBI Taxonomy" id="2614693"/>
    <lineage>
        <taxon>Bacteria</taxon>
        <taxon>Pseudomonadati</taxon>
        <taxon>Pseudomonadota</taxon>
        <taxon>Gammaproteobacteria</taxon>
        <taxon>Oceanospirillales</taxon>
        <taxon>Oceanospirillaceae</taxon>
        <taxon>Nitrincola</taxon>
    </lineage>
</organism>
<sequence length="289" mass="31927">MSTADKIQRILFEEADVRGVVAGLQTSYGAVLERNSYPMMIQKLLGEMLAAVALLSSTLKFDGRLILQAQGEGAVRLLMAECSHHQQVRGIARIEGELPDAENFAQLFAQGRLALTIEPVNGQRYQGVVPMEQGSLAACLEDYFSRSEQLPTRIQLACDGERAAGMLLQVLPAAGGGHEDWNRIGMLADTLTQEELLTLDNESMLYRLFHEEACRLYEAQTLAFHCDCSRERCGRALQLVGRDELLAAVGEQGGHISVDCQFCNTVYQFDHEDILALTEDQRPAGETLH</sequence>
<proteinExistence type="inferred from homology"/>
<dbReference type="EMBL" id="CP044222">
    <property type="protein sequence ID" value="QEW05177.1"/>
    <property type="molecule type" value="Genomic_DNA"/>
</dbReference>
<evidence type="ECO:0000256" key="6">
    <source>
        <dbReference type="HAMAP-Rule" id="MF_00117"/>
    </source>
</evidence>
<dbReference type="InterPro" id="IPR016153">
    <property type="entry name" value="Heat_shock_Hsp33_N"/>
</dbReference>
<dbReference type="Pfam" id="PF01430">
    <property type="entry name" value="HSP33"/>
    <property type="match status" value="1"/>
</dbReference>
<gene>
    <name evidence="6" type="primary">hslO</name>
    <name evidence="7" type="ORF">F5I99_00940</name>
</gene>
<evidence type="ECO:0000256" key="3">
    <source>
        <dbReference type="ARBA" id="ARBA00023157"/>
    </source>
</evidence>
<name>A0A5J6L9J2_9GAMM</name>
<evidence type="ECO:0000256" key="4">
    <source>
        <dbReference type="ARBA" id="ARBA00023186"/>
    </source>
</evidence>
<dbReference type="KEGG" id="nik:F5I99_00940"/>
<comment type="PTM">
    <text evidence="6">Under oxidizing conditions two disulfide bonds are formed involving the reactive cysteines. Under reducing conditions zinc is bound to the reactive cysteines and the protein is inactive.</text>
</comment>
<dbReference type="Proteomes" id="UP000325606">
    <property type="component" value="Chromosome"/>
</dbReference>
<evidence type="ECO:0000313" key="7">
    <source>
        <dbReference type="EMBL" id="QEW05177.1"/>
    </source>
</evidence>
<evidence type="ECO:0000256" key="2">
    <source>
        <dbReference type="ARBA" id="ARBA00022833"/>
    </source>
</evidence>
<keyword evidence="3 6" id="KW-1015">Disulfide bond</keyword>
<feature type="disulfide bond" description="Redox-active" evidence="6">
    <location>
        <begin position="260"/>
        <end position="263"/>
    </location>
</feature>
<dbReference type="AlphaFoldDB" id="A0A5J6L9J2"/>
<protein>
    <recommendedName>
        <fullName evidence="6">33 kDa chaperonin</fullName>
    </recommendedName>
    <alternativeName>
        <fullName evidence="6">Heat shock protein 33 homolog</fullName>
        <shortName evidence="6">HSP33</shortName>
    </alternativeName>
</protein>
<comment type="subcellular location">
    <subcellularLocation>
        <location evidence="6">Cytoplasm</location>
    </subcellularLocation>
</comment>
<dbReference type="Gene3D" id="3.90.1280.10">
    <property type="entry name" value="HSP33 redox switch-like"/>
    <property type="match status" value="1"/>
</dbReference>
<dbReference type="Gene3D" id="1.10.287.480">
    <property type="entry name" value="helix hairpin bin"/>
    <property type="match status" value="1"/>
</dbReference>
<dbReference type="NCBIfam" id="NF001033">
    <property type="entry name" value="PRK00114.1"/>
    <property type="match status" value="1"/>
</dbReference>
<evidence type="ECO:0000256" key="5">
    <source>
        <dbReference type="ARBA" id="ARBA00023284"/>
    </source>
</evidence>
<keyword evidence="5 6" id="KW-0676">Redox-active center</keyword>
<dbReference type="GO" id="GO:0042026">
    <property type="term" value="P:protein refolding"/>
    <property type="evidence" value="ECO:0007669"/>
    <property type="project" value="TreeGrafter"/>
</dbReference>
<keyword evidence="1 6" id="KW-0963">Cytoplasm</keyword>
<dbReference type="PANTHER" id="PTHR30111">
    <property type="entry name" value="33 KDA CHAPERONIN"/>
    <property type="match status" value="1"/>
</dbReference>
<accession>A0A5J6L9J2</accession>
<keyword evidence="2 6" id="KW-0862">Zinc</keyword>
<dbReference type="InterPro" id="IPR023212">
    <property type="entry name" value="Hsp33_helix_hairpin_bin_dom_sf"/>
</dbReference>
<reference evidence="7 8" key="1">
    <citation type="submission" date="2019-09" db="EMBL/GenBank/DDBJ databases">
        <title>Nitrincola iocasae sp. nov., a bacterium isolated from the sediment collected at a cold seep field in South China Sea.</title>
        <authorList>
            <person name="Zhang H."/>
            <person name="Wang H."/>
            <person name="Li C."/>
        </authorList>
    </citation>
    <scope>NUCLEOTIDE SEQUENCE [LARGE SCALE GENOMIC DNA]</scope>
    <source>
        <strain evidence="7 8">KXZD1103</strain>
    </source>
</reference>
<dbReference type="GO" id="GO:0044183">
    <property type="term" value="F:protein folding chaperone"/>
    <property type="evidence" value="ECO:0007669"/>
    <property type="project" value="TreeGrafter"/>
</dbReference>
<dbReference type="SUPFAM" id="SSF118352">
    <property type="entry name" value="HSP33 redox switch-like"/>
    <property type="match status" value="1"/>
</dbReference>
<dbReference type="RefSeq" id="WP_151053242.1">
    <property type="nucleotide sequence ID" value="NZ_CP044222.1"/>
</dbReference>
<dbReference type="Gene3D" id="3.55.30.10">
    <property type="entry name" value="Hsp33 domain"/>
    <property type="match status" value="1"/>
</dbReference>
<dbReference type="GO" id="GO:0051082">
    <property type="term" value="F:unfolded protein binding"/>
    <property type="evidence" value="ECO:0007669"/>
    <property type="project" value="UniProtKB-UniRule"/>
</dbReference>
<dbReference type="SUPFAM" id="SSF64397">
    <property type="entry name" value="Hsp33 domain"/>
    <property type="match status" value="1"/>
</dbReference>
<evidence type="ECO:0000256" key="1">
    <source>
        <dbReference type="ARBA" id="ARBA00022490"/>
    </source>
</evidence>
<dbReference type="GO" id="GO:0005737">
    <property type="term" value="C:cytoplasm"/>
    <property type="evidence" value="ECO:0007669"/>
    <property type="project" value="UniProtKB-SubCell"/>
</dbReference>
<comment type="similarity">
    <text evidence="6">Belongs to the HSP33 family.</text>
</comment>